<feature type="transmembrane region" description="Helical" evidence="5">
    <location>
        <begin position="41"/>
        <end position="63"/>
    </location>
</feature>
<proteinExistence type="predicted"/>
<dbReference type="Gene3D" id="1.20.1720.10">
    <property type="entry name" value="Multidrug resistance protein D"/>
    <property type="match status" value="1"/>
</dbReference>
<evidence type="ECO:0000256" key="4">
    <source>
        <dbReference type="ARBA" id="ARBA00023136"/>
    </source>
</evidence>
<sequence>MALQNQGKIAGSAAALIGVLQYVIAGIVAPLTGIGENPATSMGLVMALSSLGAIVSFVLIVSLKQWKITPSSKVSLKFLRIHRRDEYKN</sequence>
<evidence type="ECO:0000313" key="6">
    <source>
        <dbReference type="EMBL" id="SOC05813.1"/>
    </source>
</evidence>
<organism evidence="6 7">
    <name type="scientific">Ureibacillus xyleni</name>
    <dbReference type="NCBI Taxonomy" id="614648"/>
    <lineage>
        <taxon>Bacteria</taxon>
        <taxon>Bacillati</taxon>
        <taxon>Bacillota</taxon>
        <taxon>Bacilli</taxon>
        <taxon>Bacillales</taxon>
        <taxon>Caryophanaceae</taxon>
        <taxon>Ureibacillus</taxon>
    </lineage>
</organism>
<keyword evidence="4 5" id="KW-0472">Membrane</keyword>
<gene>
    <name evidence="6" type="ORF">SAMN05880501_104119</name>
</gene>
<evidence type="ECO:0000256" key="3">
    <source>
        <dbReference type="ARBA" id="ARBA00022989"/>
    </source>
</evidence>
<evidence type="ECO:0000313" key="7">
    <source>
        <dbReference type="Proteomes" id="UP000219636"/>
    </source>
</evidence>
<keyword evidence="2 5" id="KW-0812">Transmembrane</keyword>
<evidence type="ECO:0000256" key="2">
    <source>
        <dbReference type="ARBA" id="ARBA00022692"/>
    </source>
</evidence>
<keyword evidence="3 5" id="KW-1133">Transmembrane helix</keyword>
<comment type="subcellular location">
    <subcellularLocation>
        <location evidence="1">Membrane</location>
        <topology evidence="1">Multi-pass membrane protein</topology>
    </subcellularLocation>
</comment>
<evidence type="ECO:0000256" key="1">
    <source>
        <dbReference type="ARBA" id="ARBA00004141"/>
    </source>
</evidence>
<accession>A0A285SDD1</accession>
<dbReference type="GO" id="GO:0016020">
    <property type="term" value="C:membrane"/>
    <property type="evidence" value="ECO:0007669"/>
    <property type="project" value="UniProtKB-SubCell"/>
</dbReference>
<reference evidence="7" key="1">
    <citation type="submission" date="2017-08" db="EMBL/GenBank/DDBJ databases">
        <authorList>
            <person name="Varghese N."/>
            <person name="Submissions S."/>
        </authorList>
    </citation>
    <scope>NUCLEOTIDE SEQUENCE [LARGE SCALE GENOMIC DNA]</scope>
    <source>
        <strain evidence="7">JC22</strain>
    </source>
</reference>
<dbReference type="SUPFAM" id="SSF81338">
    <property type="entry name" value="Aquaporin-like"/>
    <property type="match status" value="1"/>
</dbReference>
<dbReference type="EMBL" id="OBMQ01000004">
    <property type="protein sequence ID" value="SOC05813.1"/>
    <property type="molecule type" value="Genomic_DNA"/>
</dbReference>
<dbReference type="AlphaFoldDB" id="A0A285SDD1"/>
<name>A0A285SDD1_9BACL</name>
<protein>
    <submittedName>
        <fullName evidence="6">Uncharacterized protein</fullName>
    </submittedName>
</protein>
<dbReference type="Proteomes" id="UP000219636">
    <property type="component" value="Unassembled WGS sequence"/>
</dbReference>
<keyword evidence="7" id="KW-1185">Reference proteome</keyword>
<dbReference type="InterPro" id="IPR023271">
    <property type="entry name" value="Aquaporin-like"/>
</dbReference>
<evidence type="ECO:0000256" key="5">
    <source>
        <dbReference type="SAM" id="Phobius"/>
    </source>
</evidence>